<dbReference type="Gene3D" id="2.70.98.30">
    <property type="entry name" value="Golgi alpha-mannosidase II, domain 4"/>
    <property type="match status" value="1"/>
</dbReference>
<feature type="domain" description="Glycosyl hydrolases family 38 C-terminal" evidence="1">
    <location>
        <begin position="84"/>
        <end position="152"/>
    </location>
</feature>
<dbReference type="InterPro" id="IPR041147">
    <property type="entry name" value="GH38_C"/>
</dbReference>
<comment type="caution">
    <text evidence="2">The sequence shown here is derived from an EMBL/GenBank/DDBJ whole genome shotgun (WGS) entry which is preliminary data.</text>
</comment>
<name>A0AAD9JQV3_RIDPI</name>
<sequence>HRRLLVDDGLGVGEALNETGISGKGLVVRGKHYLLLDNVKRSASLHRDLAERLFMAPSVSFSQLTTSLVTYNESFYSQRALPANVHLLTLEEWEGPTYLLRLEHFYETNEDARLSKPATVSLKGLFSTFEVRSVEELTLAANQLLKDAKRLHWNVNGRSGSSRGELSLVS</sequence>
<dbReference type="GO" id="GO:0030246">
    <property type="term" value="F:carbohydrate binding"/>
    <property type="evidence" value="ECO:0007669"/>
    <property type="project" value="InterPro"/>
</dbReference>
<evidence type="ECO:0000313" key="3">
    <source>
        <dbReference type="Proteomes" id="UP001209878"/>
    </source>
</evidence>
<dbReference type="Proteomes" id="UP001209878">
    <property type="component" value="Unassembled WGS sequence"/>
</dbReference>
<dbReference type="InterPro" id="IPR050843">
    <property type="entry name" value="Glycosyl_Hydrlase_38"/>
</dbReference>
<dbReference type="GO" id="GO:0005764">
    <property type="term" value="C:lysosome"/>
    <property type="evidence" value="ECO:0007669"/>
    <property type="project" value="TreeGrafter"/>
</dbReference>
<organism evidence="2 3">
    <name type="scientific">Ridgeia piscesae</name>
    <name type="common">Tubeworm</name>
    <dbReference type="NCBI Taxonomy" id="27915"/>
    <lineage>
        <taxon>Eukaryota</taxon>
        <taxon>Metazoa</taxon>
        <taxon>Spiralia</taxon>
        <taxon>Lophotrochozoa</taxon>
        <taxon>Annelida</taxon>
        <taxon>Polychaeta</taxon>
        <taxon>Sedentaria</taxon>
        <taxon>Canalipalpata</taxon>
        <taxon>Sabellida</taxon>
        <taxon>Siboglinidae</taxon>
        <taxon>Ridgeia</taxon>
    </lineage>
</organism>
<keyword evidence="3" id="KW-1185">Reference proteome</keyword>
<gene>
    <name evidence="2" type="ORF">NP493_1871g00000</name>
</gene>
<evidence type="ECO:0000259" key="1">
    <source>
        <dbReference type="Pfam" id="PF17677"/>
    </source>
</evidence>
<dbReference type="GO" id="GO:0005975">
    <property type="term" value="P:carbohydrate metabolic process"/>
    <property type="evidence" value="ECO:0007669"/>
    <property type="project" value="InterPro"/>
</dbReference>
<dbReference type="GO" id="GO:0004559">
    <property type="term" value="F:alpha-mannosidase activity"/>
    <property type="evidence" value="ECO:0007669"/>
    <property type="project" value="TreeGrafter"/>
</dbReference>
<dbReference type="PANTHER" id="PTHR11607:SF3">
    <property type="entry name" value="LYSOSOMAL ALPHA-MANNOSIDASE"/>
    <property type="match status" value="1"/>
</dbReference>
<proteinExistence type="predicted"/>
<dbReference type="Gene3D" id="2.60.40.1360">
    <property type="match status" value="1"/>
</dbReference>
<feature type="non-terminal residue" evidence="2">
    <location>
        <position position="170"/>
    </location>
</feature>
<evidence type="ECO:0000313" key="2">
    <source>
        <dbReference type="EMBL" id="KAK2157561.1"/>
    </source>
</evidence>
<dbReference type="PANTHER" id="PTHR11607">
    <property type="entry name" value="ALPHA-MANNOSIDASE"/>
    <property type="match status" value="1"/>
</dbReference>
<dbReference type="AlphaFoldDB" id="A0AAD9JQV3"/>
<protein>
    <recommendedName>
        <fullName evidence="1">Glycosyl hydrolases family 38 C-terminal domain-containing protein</fullName>
    </recommendedName>
</protein>
<dbReference type="EMBL" id="JAODUO010001869">
    <property type="protein sequence ID" value="KAK2157561.1"/>
    <property type="molecule type" value="Genomic_DNA"/>
</dbReference>
<accession>A0AAD9JQV3</accession>
<reference evidence="2" key="1">
    <citation type="journal article" date="2023" name="Mol. Biol. Evol.">
        <title>Third-Generation Sequencing Reveals the Adaptive Role of the Epigenome in Three Deep-Sea Polychaetes.</title>
        <authorList>
            <person name="Perez M."/>
            <person name="Aroh O."/>
            <person name="Sun Y."/>
            <person name="Lan Y."/>
            <person name="Juniper S.K."/>
            <person name="Young C.R."/>
            <person name="Angers B."/>
            <person name="Qian P.Y."/>
        </authorList>
    </citation>
    <scope>NUCLEOTIDE SEQUENCE</scope>
    <source>
        <strain evidence="2">R07B-5</strain>
    </source>
</reference>
<dbReference type="Pfam" id="PF17677">
    <property type="entry name" value="Glyco_hydro38C2"/>
    <property type="match status" value="1"/>
</dbReference>
<dbReference type="SUPFAM" id="SSF74650">
    <property type="entry name" value="Galactose mutarotase-like"/>
    <property type="match status" value="1"/>
</dbReference>
<dbReference type="InterPro" id="IPR011013">
    <property type="entry name" value="Gal_mutarotase_sf_dom"/>
</dbReference>